<dbReference type="Gene3D" id="3.40.50.12780">
    <property type="entry name" value="N-terminal domain of ligase-like"/>
    <property type="match status" value="1"/>
</dbReference>
<dbReference type="Pfam" id="PF13193">
    <property type="entry name" value="AMP-binding_C"/>
    <property type="match status" value="1"/>
</dbReference>
<evidence type="ECO:0000313" key="4">
    <source>
        <dbReference type="Proteomes" id="UP001596067"/>
    </source>
</evidence>
<dbReference type="PROSITE" id="PS00455">
    <property type="entry name" value="AMP_BINDING"/>
    <property type="match status" value="1"/>
</dbReference>
<dbReference type="PANTHER" id="PTHR43767">
    <property type="entry name" value="LONG-CHAIN-FATTY-ACID--COA LIGASE"/>
    <property type="match status" value="1"/>
</dbReference>
<dbReference type="InterPro" id="IPR042099">
    <property type="entry name" value="ANL_N_sf"/>
</dbReference>
<dbReference type="InterPro" id="IPR045851">
    <property type="entry name" value="AMP-bd_C_sf"/>
</dbReference>
<dbReference type="CDD" id="cd04433">
    <property type="entry name" value="AFD_class_I"/>
    <property type="match status" value="1"/>
</dbReference>
<feature type="domain" description="AMP-dependent synthetase/ligase" evidence="1">
    <location>
        <begin position="20"/>
        <end position="370"/>
    </location>
</feature>
<keyword evidence="4" id="KW-1185">Reference proteome</keyword>
<dbReference type="Proteomes" id="UP001596067">
    <property type="component" value="Unassembled WGS sequence"/>
</dbReference>
<dbReference type="RefSeq" id="WP_313766766.1">
    <property type="nucleotide sequence ID" value="NZ_BAAAVH010000014.1"/>
</dbReference>
<dbReference type="PANTHER" id="PTHR43767:SF7">
    <property type="entry name" value="MEDIUM_LONG-CHAIN-FATTY-ACID--COA LIGASE FADD8"/>
    <property type="match status" value="1"/>
</dbReference>
<reference evidence="4" key="1">
    <citation type="journal article" date="2019" name="Int. J. Syst. Evol. Microbiol.">
        <title>The Global Catalogue of Microorganisms (GCM) 10K type strain sequencing project: providing services to taxonomists for standard genome sequencing and annotation.</title>
        <authorList>
            <consortium name="The Broad Institute Genomics Platform"/>
            <consortium name="The Broad Institute Genome Sequencing Center for Infectious Disease"/>
            <person name="Wu L."/>
            <person name="Ma J."/>
        </authorList>
    </citation>
    <scope>NUCLEOTIDE SEQUENCE [LARGE SCALE GENOMIC DNA]</scope>
    <source>
        <strain evidence="4">CGMCC 4.1469</strain>
    </source>
</reference>
<evidence type="ECO:0000259" key="2">
    <source>
        <dbReference type="Pfam" id="PF13193"/>
    </source>
</evidence>
<dbReference type="InterPro" id="IPR050237">
    <property type="entry name" value="ATP-dep_AMP-bd_enzyme"/>
</dbReference>
<dbReference type="SUPFAM" id="SSF56801">
    <property type="entry name" value="Acetyl-CoA synthetase-like"/>
    <property type="match status" value="1"/>
</dbReference>
<feature type="domain" description="AMP-binding enzyme C-terminal" evidence="2">
    <location>
        <begin position="421"/>
        <end position="495"/>
    </location>
</feature>
<dbReference type="Pfam" id="PF00501">
    <property type="entry name" value="AMP-binding"/>
    <property type="match status" value="1"/>
</dbReference>
<dbReference type="Gene3D" id="3.30.300.30">
    <property type="match status" value="1"/>
</dbReference>
<dbReference type="InterPro" id="IPR020845">
    <property type="entry name" value="AMP-binding_CS"/>
</dbReference>
<accession>A0ABW1FC31</accession>
<comment type="caution">
    <text evidence="3">The sequence shown here is derived from an EMBL/GenBank/DDBJ whole genome shotgun (WGS) entry which is preliminary data.</text>
</comment>
<evidence type="ECO:0000259" key="1">
    <source>
        <dbReference type="Pfam" id="PF00501"/>
    </source>
</evidence>
<protein>
    <submittedName>
        <fullName evidence="3">Class I adenylate-forming enzyme family protein</fullName>
    </submittedName>
</protein>
<gene>
    <name evidence="3" type="ORF">ACFP0N_38790</name>
</gene>
<organism evidence="3 4">
    <name type="scientific">Kitasatospora aburaviensis</name>
    <dbReference type="NCBI Taxonomy" id="67265"/>
    <lineage>
        <taxon>Bacteria</taxon>
        <taxon>Bacillati</taxon>
        <taxon>Actinomycetota</taxon>
        <taxon>Actinomycetes</taxon>
        <taxon>Kitasatosporales</taxon>
        <taxon>Streptomycetaceae</taxon>
        <taxon>Kitasatospora</taxon>
    </lineage>
</organism>
<evidence type="ECO:0000313" key="3">
    <source>
        <dbReference type="EMBL" id="MFC5890916.1"/>
    </source>
</evidence>
<dbReference type="EMBL" id="JBHSOD010000103">
    <property type="protein sequence ID" value="MFC5890916.1"/>
    <property type="molecule type" value="Genomic_DNA"/>
</dbReference>
<dbReference type="InterPro" id="IPR000873">
    <property type="entry name" value="AMP-dep_synth/lig_dom"/>
</dbReference>
<sequence length="526" mass="54211">MAANPAPPFESYVDGVLAALERGPDRPAVVAADGRTVTARALADEVRATAAVLAARGVRRGDSVAFLTGNRPEALSARYAVNLLGARAAFLGAGMSAAVQADVAASAGAATLLVDPAEQAAADALLARLPFPTVLALGALPAPATAGTPFRAPEPVRAEDDWCLRFTGGTTGTPKGVPMAHGPYRRMLDGLADRLRSDCPPRVLACTPLAHMVGILADAALLAGGAVVLQRGFDPADVLAALEREHVTDLWLLPPLLYGLLDHPAAADAEPPALRRLFYGGTAASAERLRRAAELFGPVLHGWYGQTEAGAITEVGPEEHAVTGPGGRITAGRPAPGVTIEIRNPAGAVLPPGENGEIHVRTPMTMTGYWRRPDLTAEVLQEGWIRTGDVGQLDAAGYLHLVDRLKDMVVVVGGHVYPADVEEVLLAHPTVAQCAAFGALGADGTEELHVAVVPAAGGHPDGGLVRALVTERLGRMYAPGAVHLLDRLPLTEAGKPDRKLLRATLAPTAATAATAAAAPTTPNAST</sequence>
<dbReference type="InterPro" id="IPR025110">
    <property type="entry name" value="AMP-bd_C"/>
</dbReference>
<name>A0ABW1FC31_9ACTN</name>
<proteinExistence type="predicted"/>